<evidence type="ECO:0000256" key="5">
    <source>
        <dbReference type="ARBA" id="ARBA00022977"/>
    </source>
</evidence>
<dbReference type="InterPro" id="IPR034291">
    <property type="entry name" value="TMP_synthase"/>
</dbReference>
<evidence type="ECO:0000256" key="9">
    <source>
        <dbReference type="HAMAP-Rule" id="MF_00097"/>
    </source>
</evidence>
<feature type="binding site" evidence="9">
    <location>
        <begin position="134"/>
        <end position="136"/>
    </location>
    <ligand>
        <name>2-[(2R,5Z)-2-carboxy-4-methylthiazol-5(2H)-ylidene]ethyl phosphate</name>
        <dbReference type="ChEBI" id="CHEBI:62899"/>
    </ligand>
</feature>
<feature type="binding site" evidence="9">
    <location>
        <position position="68"/>
    </location>
    <ligand>
        <name>4-amino-2-methyl-5-(diphosphooxymethyl)pyrimidine</name>
        <dbReference type="ChEBI" id="CHEBI:57841"/>
    </ligand>
</feature>
<comment type="function">
    <text evidence="9">Condenses 4-methyl-5-(beta-hydroxyethyl)thiazole monophosphate (THZ-P) and 2-methyl-4-amino-5-hydroxymethyl pyrimidine pyrophosphate (HMP-PP) to form thiamine monophosphate (TMP).</text>
</comment>
<comment type="similarity">
    <text evidence="9 10">Belongs to the thiamine-phosphate synthase family.</text>
</comment>
<feature type="binding site" evidence="9">
    <location>
        <position position="137"/>
    </location>
    <ligand>
        <name>4-amino-2-methyl-5-(diphosphooxymethyl)pyrimidine</name>
        <dbReference type="ChEBI" id="CHEBI:57841"/>
    </ligand>
</feature>
<gene>
    <name evidence="9 13" type="primary">thiE</name>
    <name evidence="13" type="ORF">P856_768</name>
</gene>
<evidence type="ECO:0000256" key="10">
    <source>
        <dbReference type="RuleBase" id="RU003826"/>
    </source>
</evidence>
<dbReference type="InterPro" id="IPR013785">
    <property type="entry name" value="Aldolase_TIM"/>
</dbReference>
<dbReference type="GO" id="GO:0009229">
    <property type="term" value="P:thiamine diphosphate biosynthetic process"/>
    <property type="evidence" value="ECO:0007669"/>
    <property type="project" value="UniProtKB-UniRule"/>
</dbReference>
<evidence type="ECO:0000256" key="7">
    <source>
        <dbReference type="ARBA" id="ARBA00047851"/>
    </source>
</evidence>
<keyword evidence="2 9" id="KW-0808">Transferase</keyword>
<keyword evidence="14" id="KW-1185">Reference proteome</keyword>
<name>V9TSR9_9PROT</name>
<evidence type="ECO:0000256" key="1">
    <source>
        <dbReference type="ARBA" id="ARBA00005165"/>
    </source>
</evidence>
<accession>V9TSR9</accession>
<feature type="binding site" evidence="9">
    <location>
        <position position="88"/>
    </location>
    <ligand>
        <name>Mg(2+)</name>
        <dbReference type="ChEBI" id="CHEBI:18420"/>
    </ligand>
</feature>
<dbReference type="EMBL" id="CP006745">
    <property type="protein sequence ID" value="AHC73969.1"/>
    <property type="molecule type" value="Genomic_DNA"/>
</dbReference>
<evidence type="ECO:0000256" key="3">
    <source>
        <dbReference type="ARBA" id="ARBA00022723"/>
    </source>
</evidence>
<dbReference type="UniPathway" id="UPA00060">
    <property type="reaction ID" value="UER00141"/>
</dbReference>
<proteinExistence type="inferred from homology"/>
<dbReference type="NCBIfam" id="TIGR00693">
    <property type="entry name" value="thiE"/>
    <property type="match status" value="1"/>
</dbReference>
<keyword evidence="5 9" id="KW-0784">Thiamine biosynthesis</keyword>
<dbReference type="InterPro" id="IPR036206">
    <property type="entry name" value="ThiamineP_synth_sf"/>
</dbReference>
<keyword evidence="3 9" id="KW-0479">Metal-binding</keyword>
<dbReference type="PANTHER" id="PTHR20857:SF15">
    <property type="entry name" value="THIAMINE-PHOSPHATE SYNTHASE"/>
    <property type="match status" value="1"/>
</dbReference>
<evidence type="ECO:0000256" key="4">
    <source>
        <dbReference type="ARBA" id="ARBA00022842"/>
    </source>
</evidence>
<evidence type="ECO:0000256" key="6">
    <source>
        <dbReference type="ARBA" id="ARBA00047334"/>
    </source>
</evidence>
<dbReference type="GO" id="GO:0000287">
    <property type="term" value="F:magnesium ion binding"/>
    <property type="evidence" value="ECO:0007669"/>
    <property type="project" value="UniProtKB-UniRule"/>
</dbReference>
<dbReference type="Gene3D" id="3.20.20.70">
    <property type="entry name" value="Aldolase class I"/>
    <property type="match status" value="1"/>
</dbReference>
<comment type="caution">
    <text evidence="9">Lacks conserved residue(s) required for the propagation of feature annotation.</text>
</comment>
<evidence type="ECO:0000256" key="8">
    <source>
        <dbReference type="ARBA" id="ARBA00047883"/>
    </source>
</evidence>
<evidence type="ECO:0000256" key="11">
    <source>
        <dbReference type="RuleBase" id="RU004253"/>
    </source>
</evidence>
<feature type="binding site" evidence="9">
    <location>
        <position position="107"/>
    </location>
    <ligand>
        <name>4-amino-2-methyl-5-(diphosphooxymethyl)pyrimidine</name>
        <dbReference type="ChEBI" id="CHEBI:57841"/>
    </ligand>
</feature>
<dbReference type="PANTHER" id="PTHR20857">
    <property type="entry name" value="THIAMINE-PHOSPHATE PYROPHOSPHORYLASE"/>
    <property type="match status" value="1"/>
</dbReference>
<organism evidence="13 14">
    <name type="scientific">Candidatus Endolissoclinum faulkneri L5</name>
    <dbReference type="NCBI Taxonomy" id="1401328"/>
    <lineage>
        <taxon>Bacteria</taxon>
        <taxon>Pseudomonadati</taxon>
        <taxon>Pseudomonadota</taxon>
        <taxon>Alphaproteobacteria</taxon>
        <taxon>Rhodospirillales</taxon>
        <taxon>Rhodospirillaceae</taxon>
        <taxon>Candidatus Endolissoclinum</taxon>
    </lineage>
</organism>
<dbReference type="SUPFAM" id="SSF51391">
    <property type="entry name" value="Thiamin phosphate synthase"/>
    <property type="match status" value="1"/>
</dbReference>
<feature type="binding site" evidence="9">
    <location>
        <position position="69"/>
    </location>
    <ligand>
        <name>Mg(2+)</name>
        <dbReference type="ChEBI" id="CHEBI:18420"/>
    </ligand>
</feature>
<dbReference type="GO" id="GO:0004789">
    <property type="term" value="F:thiamine-phosphate diphosphorylase activity"/>
    <property type="evidence" value="ECO:0007669"/>
    <property type="project" value="UniProtKB-UniRule"/>
</dbReference>
<evidence type="ECO:0000313" key="13">
    <source>
        <dbReference type="EMBL" id="AHC73969.1"/>
    </source>
</evidence>
<reference evidence="13 14" key="1">
    <citation type="journal article" date="2013" name="PLoS ONE">
        <title>Bacterial endosymbiosis in a chordate host: long-term co-evolution and conservation of secondary metabolism.</title>
        <authorList>
            <person name="Kwan J.C."/>
            <person name="Schmidt E.W."/>
        </authorList>
    </citation>
    <scope>NUCLEOTIDE SEQUENCE [LARGE SCALE GENOMIC DNA]</scope>
    <source>
        <strain evidence="14">faulkneri L5</strain>
    </source>
</reference>
<comment type="cofactor">
    <cofactor evidence="9">
        <name>Mg(2+)</name>
        <dbReference type="ChEBI" id="CHEBI:18420"/>
    </cofactor>
    <text evidence="9">Binds 1 Mg(2+) ion per subunit.</text>
</comment>
<dbReference type="HAMAP" id="MF_00097">
    <property type="entry name" value="TMP_synthase"/>
    <property type="match status" value="1"/>
</dbReference>
<dbReference type="PATRIC" id="fig|1401328.3.peg.777"/>
<dbReference type="KEGG" id="efk:P856_768"/>
<dbReference type="InterPro" id="IPR022998">
    <property type="entry name" value="ThiamineP_synth_TenI"/>
</dbReference>
<dbReference type="RefSeq" id="WP_025300844.1">
    <property type="nucleotide sequence ID" value="NZ_CP006745.1"/>
</dbReference>
<dbReference type="HOGENOM" id="CLU_018272_3_1_5"/>
<dbReference type="EC" id="2.5.1.3" evidence="9"/>
<comment type="pathway">
    <text evidence="1 9 11">Cofactor biosynthesis; thiamine diphosphate biosynthesis; thiamine phosphate from 4-amino-2-methyl-5-diphosphomethylpyrimidine and 4-methyl-5-(2-phosphoethyl)-thiazole: step 1/1.</text>
</comment>
<comment type="catalytic activity">
    <reaction evidence="6 9 10">
        <text>4-methyl-5-(2-phosphooxyethyl)-thiazole + 4-amino-2-methyl-5-(diphosphooxymethyl)pyrimidine + H(+) = thiamine phosphate + diphosphate</text>
        <dbReference type="Rhea" id="RHEA:22328"/>
        <dbReference type="ChEBI" id="CHEBI:15378"/>
        <dbReference type="ChEBI" id="CHEBI:33019"/>
        <dbReference type="ChEBI" id="CHEBI:37575"/>
        <dbReference type="ChEBI" id="CHEBI:57841"/>
        <dbReference type="ChEBI" id="CHEBI:58296"/>
        <dbReference type="EC" id="2.5.1.3"/>
    </reaction>
</comment>
<evidence type="ECO:0000259" key="12">
    <source>
        <dbReference type="Pfam" id="PF02581"/>
    </source>
</evidence>
<dbReference type="STRING" id="1401328.P856_768"/>
<dbReference type="Proteomes" id="UP000018700">
    <property type="component" value="Chromosome"/>
</dbReference>
<comment type="catalytic activity">
    <reaction evidence="7 9 10">
        <text>2-(2-carboxy-4-methylthiazol-5-yl)ethyl phosphate + 4-amino-2-methyl-5-(diphosphooxymethyl)pyrimidine + 2 H(+) = thiamine phosphate + CO2 + diphosphate</text>
        <dbReference type="Rhea" id="RHEA:47848"/>
        <dbReference type="ChEBI" id="CHEBI:15378"/>
        <dbReference type="ChEBI" id="CHEBI:16526"/>
        <dbReference type="ChEBI" id="CHEBI:33019"/>
        <dbReference type="ChEBI" id="CHEBI:37575"/>
        <dbReference type="ChEBI" id="CHEBI:57841"/>
        <dbReference type="ChEBI" id="CHEBI:62890"/>
        <dbReference type="EC" id="2.5.1.3"/>
    </reaction>
</comment>
<comment type="catalytic activity">
    <reaction evidence="8 9 10">
        <text>2-[(2R,5Z)-2-carboxy-4-methylthiazol-5(2H)-ylidene]ethyl phosphate + 4-amino-2-methyl-5-(diphosphooxymethyl)pyrimidine + 2 H(+) = thiamine phosphate + CO2 + diphosphate</text>
        <dbReference type="Rhea" id="RHEA:47844"/>
        <dbReference type="ChEBI" id="CHEBI:15378"/>
        <dbReference type="ChEBI" id="CHEBI:16526"/>
        <dbReference type="ChEBI" id="CHEBI:33019"/>
        <dbReference type="ChEBI" id="CHEBI:37575"/>
        <dbReference type="ChEBI" id="CHEBI:57841"/>
        <dbReference type="ChEBI" id="CHEBI:62899"/>
        <dbReference type="EC" id="2.5.1.3"/>
    </reaction>
</comment>
<sequence length="207" mass="22227">MSAEIYLITPPRIPNLAKFCDDLSAVLDIGLVACVQLRLKNVKDSIVVRTAEIILPLCHERGVPLLLNDRPDLAVKAGCDGCHLGQNDISYYDARALMGPEAQIGITCNNSRHLAMQAGEAGADYVAFGAFFPSTSKYNVSIASIETLIWWAELMTIPCVAIGGINAYNCELLVKSGSDFLAVINAVWGHHAGPVAGIKAFELLLKS</sequence>
<dbReference type="AlphaFoldDB" id="V9TSR9"/>
<feature type="binding site" evidence="9">
    <location>
        <position position="164"/>
    </location>
    <ligand>
        <name>2-[(2R,5Z)-2-carboxy-4-methylthiazol-5(2H)-ylidene]ethyl phosphate</name>
        <dbReference type="ChEBI" id="CHEBI:62899"/>
    </ligand>
</feature>
<evidence type="ECO:0000256" key="2">
    <source>
        <dbReference type="ARBA" id="ARBA00022679"/>
    </source>
</evidence>
<dbReference type="CDD" id="cd00564">
    <property type="entry name" value="TMP_TenI"/>
    <property type="match status" value="1"/>
</dbReference>
<feature type="binding site" evidence="9">
    <location>
        <begin position="36"/>
        <end position="40"/>
    </location>
    <ligand>
        <name>4-amino-2-methyl-5-(diphosphooxymethyl)pyrimidine</name>
        <dbReference type="ChEBI" id="CHEBI:57841"/>
    </ligand>
</feature>
<dbReference type="OrthoDB" id="7159061at2"/>
<evidence type="ECO:0000313" key="14">
    <source>
        <dbReference type="Proteomes" id="UP000018700"/>
    </source>
</evidence>
<dbReference type="eggNOG" id="COG0352">
    <property type="taxonomic scope" value="Bacteria"/>
</dbReference>
<dbReference type="GO" id="GO:0005737">
    <property type="term" value="C:cytoplasm"/>
    <property type="evidence" value="ECO:0007669"/>
    <property type="project" value="TreeGrafter"/>
</dbReference>
<keyword evidence="4 9" id="KW-0460">Magnesium</keyword>
<dbReference type="GO" id="GO:0009228">
    <property type="term" value="P:thiamine biosynthetic process"/>
    <property type="evidence" value="ECO:0007669"/>
    <property type="project" value="UniProtKB-KW"/>
</dbReference>
<protein>
    <recommendedName>
        <fullName evidence="9">Thiamine-phosphate synthase</fullName>
        <shortName evidence="9">TP synthase</shortName>
        <shortName evidence="9">TPS</shortName>
        <ecNumber evidence="9">2.5.1.3</ecNumber>
    </recommendedName>
    <alternativeName>
        <fullName evidence="9">Thiamine-phosphate pyrophosphorylase</fullName>
        <shortName evidence="9">TMP pyrophosphorylase</shortName>
        <shortName evidence="9">TMP-PPase</shortName>
    </alternativeName>
</protein>
<dbReference type="Pfam" id="PF02581">
    <property type="entry name" value="TMP-TENI"/>
    <property type="match status" value="1"/>
</dbReference>
<feature type="domain" description="Thiamine phosphate synthase/TenI" evidence="12">
    <location>
        <begin position="5"/>
        <end position="187"/>
    </location>
</feature>